<reference evidence="2" key="1">
    <citation type="submission" date="2025-08" db="UniProtKB">
        <authorList>
            <consortium name="RefSeq"/>
        </authorList>
    </citation>
    <scope>IDENTIFICATION</scope>
</reference>
<evidence type="ECO:0000313" key="1">
    <source>
        <dbReference type="Proteomes" id="UP001732720"/>
    </source>
</evidence>
<sequence length="183" mass="19874">MEISVAALSFLILAAAFGSQALVIHGVKIMEFLSTEHQFEPPIVQKDFHQPSDCCFSYISRKIQCSNMEDYFLTSSGCSKPGIISFLRMKVPMATISFLLLLITINTTLGAKAEASSPSSPKRATPSVPAPKMSGSKTTSKILRRTSDPHAPEKVVAQHPEGKRPNVQGLKFQPPSENCPALN</sequence>
<dbReference type="Proteomes" id="UP001732720">
    <property type="component" value="Chromosome 11"/>
</dbReference>
<name>A0AC58KBW9_CASCN</name>
<organism evidence="1 2">
    <name type="scientific">Castor canadensis</name>
    <name type="common">American beaver</name>
    <dbReference type="NCBI Taxonomy" id="51338"/>
    <lineage>
        <taxon>Eukaryota</taxon>
        <taxon>Metazoa</taxon>
        <taxon>Chordata</taxon>
        <taxon>Craniata</taxon>
        <taxon>Vertebrata</taxon>
        <taxon>Euteleostomi</taxon>
        <taxon>Mammalia</taxon>
        <taxon>Eutheria</taxon>
        <taxon>Euarchontoglires</taxon>
        <taxon>Glires</taxon>
        <taxon>Rodentia</taxon>
        <taxon>Castorimorpha</taxon>
        <taxon>Castoridae</taxon>
        <taxon>Castor</taxon>
    </lineage>
</organism>
<protein>
    <submittedName>
        <fullName evidence="2">Uncharacterized protein isoform X2</fullName>
    </submittedName>
</protein>
<accession>A0AC58KBW9</accession>
<gene>
    <name evidence="2" type="primary">LOC109693489</name>
</gene>
<evidence type="ECO:0000313" key="2">
    <source>
        <dbReference type="RefSeq" id="XP_073902367.1"/>
    </source>
</evidence>
<keyword evidence="1" id="KW-1185">Reference proteome</keyword>
<proteinExistence type="predicted"/>
<dbReference type="RefSeq" id="XP_073902367.1">
    <property type="nucleotide sequence ID" value="XM_074046266.1"/>
</dbReference>